<dbReference type="Proteomes" id="UP000698924">
    <property type="component" value="Unassembled WGS sequence"/>
</dbReference>
<dbReference type="InterPro" id="IPR009784">
    <property type="entry name" value="DUF1349"/>
</dbReference>
<gene>
    <name evidence="1" type="ORF">H6D15_08130</name>
</gene>
<accession>A0AA40ZTT2</accession>
<evidence type="ECO:0000313" key="1">
    <source>
        <dbReference type="EMBL" id="MBM6857562.1"/>
    </source>
</evidence>
<dbReference type="GO" id="GO:0005975">
    <property type="term" value="P:carbohydrate metabolic process"/>
    <property type="evidence" value="ECO:0007669"/>
    <property type="project" value="UniProtKB-ARBA"/>
</dbReference>
<reference evidence="1 2" key="1">
    <citation type="journal article" date="2021" name="Sci. Rep.">
        <title>The distribution of antibiotic resistance genes in chicken gut microbiota commensals.</title>
        <authorList>
            <person name="Juricova H."/>
            <person name="Matiasovicova J."/>
            <person name="Kubasova T."/>
            <person name="Cejkova D."/>
            <person name="Rychlik I."/>
        </authorList>
    </citation>
    <scope>NUCLEOTIDE SEQUENCE [LARGE SCALE GENOMIC DNA]</scope>
    <source>
        <strain evidence="1 2">An421</strain>
    </source>
</reference>
<dbReference type="SUPFAM" id="SSF49899">
    <property type="entry name" value="Concanavalin A-like lectins/glucanases"/>
    <property type="match status" value="1"/>
</dbReference>
<dbReference type="GO" id="GO:0004553">
    <property type="term" value="F:hydrolase activity, hydrolyzing O-glycosyl compounds"/>
    <property type="evidence" value="ECO:0007669"/>
    <property type="project" value="UniProtKB-ARBA"/>
</dbReference>
<dbReference type="Pfam" id="PF07081">
    <property type="entry name" value="DUF1349"/>
    <property type="match status" value="1"/>
</dbReference>
<dbReference type="Gene3D" id="2.60.120.200">
    <property type="match status" value="1"/>
</dbReference>
<dbReference type="EMBL" id="JACJMO010000009">
    <property type="protein sequence ID" value="MBM6857562.1"/>
    <property type="molecule type" value="Genomic_DNA"/>
</dbReference>
<evidence type="ECO:0000313" key="2">
    <source>
        <dbReference type="Proteomes" id="UP000698924"/>
    </source>
</evidence>
<dbReference type="PANTHER" id="PTHR35332:SF2">
    <property type="entry name" value="REGULATION OF ENOLASE PROTEIN 1"/>
    <property type="match status" value="1"/>
</dbReference>
<sequence length="221" mass="25250">MKHLILISLMFIGCNHTSNNETPEPKECRAGKFDLCINSPEYTVQNDTLTIYCQEKTDFFNAPDGIPHTANAPLLLKEVDNTKPFTFSARVEPTFHETYDAGAIYIFHSNLLWQKFAFEMDERKQTRLVTVRTAETSDDNNHDAITEKAVYMKISSDTKQVGFYYSVEGSVWQLVRLYRNIYPAKIYMAISVQSPIGKGTRATFSNIEFTENCIGNFRLGL</sequence>
<protein>
    <submittedName>
        <fullName evidence="1">DUF1349 domain-containing protein</fullName>
    </submittedName>
</protein>
<name>A0AA40ZTT2_9BACT</name>
<keyword evidence="2" id="KW-1185">Reference proteome</keyword>
<organism evidence="1 2">
    <name type="scientific">Caecibacteroides pullorum</name>
    <dbReference type="NCBI Taxonomy" id="2725562"/>
    <lineage>
        <taxon>Bacteria</taxon>
        <taxon>Pseudomonadati</taxon>
        <taxon>Bacteroidota</taxon>
        <taxon>Bacteroidia</taxon>
        <taxon>Bacteroidales</taxon>
        <taxon>Bacteroidaceae</taxon>
        <taxon>Caecibacteroides</taxon>
    </lineage>
</organism>
<proteinExistence type="predicted"/>
<dbReference type="InterPro" id="IPR013320">
    <property type="entry name" value="ConA-like_dom_sf"/>
</dbReference>
<dbReference type="AlphaFoldDB" id="A0AA40ZTT2"/>
<comment type="caution">
    <text evidence="1">The sequence shown here is derived from an EMBL/GenBank/DDBJ whole genome shotgun (WGS) entry which is preliminary data.</text>
</comment>
<dbReference type="PANTHER" id="PTHR35332">
    <property type="entry name" value="REGULATION OF ENOLASE PROTEIN 1"/>
    <property type="match status" value="1"/>
</dbReference>
<dbReference type="RefSeq" id="WP_204971665.1">
    <property type="nucleotide sequence ID" value="NZ_JAAZTS010000010.1"/>
</dbReference>